<dbReference type="AlphaFoldDB" id="A0A3M0AAZ8"/>
<dbReference type="SMART" id="SM00344">
    <property type="entry name" value="HTH_ASNC"/>
    <property type="match status" value="1"/>
</dbReference>
<dbReference type="SUPFAM" id="SSF54909">
    <property type="entry name" value="Dimeric alpha+beta barrel"/>
    <property type="match status" value="1"/>
</dbReference>
<dbReference type="EMBL" id="REFJ01000003">
    <property type="protein sequence ID" value="RMA79948.1"/>
    <property type="molecule type" value="Genomic_DNA"/>
</dbReference>
<keyword evidence="3" id="KW-0804">Transcription</keyword>
<dbReference type="InterPro" id="IPR019887">
    <property type="entry name" value="Tscrpt_reg_AsnC/Lrp_C"/>
</dbReference>
<keyword evidence="1" id="KW-0805">Transcription regulation</keyword>
<dbReference type="InterPro" id="IPR011991">
    <property type="entry name" value="ArsR-like_HTH"/>
</dbReference>
<sequence>MKKLDQKDREILRLMQGDGNLSIGDIAERCSLSKSACWRRIQSFDEAGIIKTRTAILDAESLGLALTVYISVRTNQHNVEWSERFKDITHRLDNVLEVHRMSGDLDYLIKAVVIDMKDFDRLYQELIKADLYDVSSSFVMEELKATTQLPI</sequence>
<dbReference type="CDD" id="cd00090">
    <property type="entry name" value="HTH_ARSR"/>
    <property type="match status" value="1"/>
</dbReference>
<evidence type="ECO:0000256" key="1">
    <source>
        <dbReference type="ARBA" id="ARBA00023015"/>
    </source>
</evidence>
<evidence type="ECO:0000259" key="4">
    <source>
        <dbReference type="PROSITE" id="PS50956"/>
    </source>
</evidence>
<dbReference type="GO" id="GO:0043565">
    <property type="term" value="F:sequence-specific DNA binding"/>
    <property type="evidence" value="ECO:0007669"/>
    <property type="project" value="InterPro"/>
</dbReference>
<dbReference type="PRINTS" id="PR00033">
    <property type="entry name" value="HTHASNC"/>
</dbReference>
<dbReference type="GO" id="GO:0043200">
    <property type="term" value="P:response to amino acid"/>
    <property type="evidence" value="ECO:0007669"/>
    <property type="project" value="TreeGrafter"/>
</dbReference>
<evidence type="ECO:0000313" key="5">
    <source>
        <dbReference type="EMBL" id="RMA79948.1"/>
    </source>
</evidence>
<feature type="domain" description="HTH asnC-type" evidence="4">
    <location>
        <begin position="4"/>
        <end position="65"/>
    </location>
</feature>
<protein>
    <submittedName>
        <fullName evidence="5">AsnC family transcriptional regulator</fullName>
    </submittedName>
</protein>
<dbReference type="SUPFAM" id="SSF46785">
    <property type="entry name" value="Winged helix' DNA-binding domain"/>
    <property type="match status" value="1"/>
</dbReference>
<dbReference type="Proteomes" id="UP000267187">
    <property type="component" value="Unassembled WGS sequence"/>
</dbReference>
<dbReference type="RefSeq" id="WP_121876646.1">
    <property type="nucleotide sequence ID" value="NZ_REFJ01000003.1"/>
</dbReference>
<dbReference type="GO" id="GO:0006355">
    <property type="term" value="P:regulation of DNA-templated transcription"/>
    <property type="evidence" value="ECO:0007669"/>
    <property type="project" value="UniProtKB-ARBA"/>
</dbReference>
<keyword evidence="2" id="KW-0238">DNA-binding</keyword>
<dbReference type="InterPro" id="IPR036388">
    <property type="entry name" value="WH-like_DNA-bd_sf"/>
</dbReference>
<evidence type="ECO:0000256" key="3">
    <source>
        <dbReference type="ARBA" id="ARBA00023163"/>
    </source>
</evidence>
<dbReference type="GO" id="GO:0005829">
    <property type="term" value="C:cytosol"/>
    <property type="evidence" value="ECO:0007669"/>
    <property type="project" value="TreeGrafter"/>
</dbReference>
<proteinExistence type="predicted"/>
<evidence type="ECO:0000256" key="2">
    <source>
        <dbReference type="ARBA" id="ARBA00023125"/>
    </source>
</evidence>
<dbReference type="PROSITE" id="PS50956">
    <property type="entry name" value="HTH_ASNC_2"/>
    <property type="match status" value="1"/>
</dbReference>
<gene>
    <name evidence="5" type="ORF">DFR27_1300</name>
</gene>
<dbReference type="Gene3D" id="3.30.70.920">
    <property type="match status" value="1"/>
</dbReference>
<dbReference type="Pfam" id="PF13412">
    <property type="entry name" value="HTH_24"/>
    <property type="match status" value="1"/>
</dbReference>
<dbReference type="InterPro" id="IPR036390">
    <property type="entry name" value="WH_DNA-bd_sf"/>
</dbReference>
<dbReference type="Gene3D" id="1.10.10.10">
    <property type="entry name" value="Winged helix-like DNA-binding domain superfamily/Winged helix DNA-binding domain"/>
    <property type="match status" value="1"/>
</dbReference>
<keyword evidence="6" id="KW-1185">Reference proteome</keyword>
<dbReference type="InterPro" id="IPR000485">
    <property type="entry name" value="AsnC-type_HTH_dom"/>
</dbReference>
<organism evidence="5 6">
    <name type="scientific">Umboniibacter marinipuniceus</name>
    <dbReference type="NCBI Taxonomy" id="569599"/>
    <lineage>
        <taxon>Bacteria</taxon>
        <taxon>Pseudomonadati</taxon>
        <taxon>Pseudomonadota</taxon>
        <taxon>Gammaproteobacteria</taxon>
        <taxon>Cellvibrionales</taxon>
        <taxon>Cellvibrionaceae</taxon>
        <taxon>Umboniibacter</taxon>
    </lineage>
</organism>
<dbReference type="PANTHER" id="PTHR30154">
    <property type="entry name" value="LEUCINE-RESPONSIVE REGULATORY PROTEIN"/>
    <property type="match status" value="1"/>
</dbReference>
<reference evidence="5 6" key="1">
    <citation type="submission" date="2018-10" db="EMBL/GenBank/DDBJ databases">
        <title>Genomic Encyclopedia of Type Strains, Phase IV (KMG-IV): sequencing the most valuable type-strain genomes for metagenomic binning, comparative biology and taxonomic classification.</title>
        <authorList>
            <person name="Goeker M."/>
        </authorList>
    </citation>
    <scope>NUCLEOTIDE SEQUENCE [LARGE SCALE GENOMIC DNA]</scope>
    <source>
        <strain evidence="5 6">DSM 25080</strain>
    </source>
</reference>
<dbReference type="InterPro" id="IPR011008">
    <property type="entry name" value="Dimeric_a/b-barrel"/>
</dbReference>
<dbReference type="PANTHER" id="PTHR30154:SF17">
    <property type="entry name" value="DNA-BINDING TRANSCRIPTIONAL ACTIVATOR DECR"/>
    <property type="match status" value="1"/>
</dbReference>
<comment type="caution">
    <text evidence="5">The sequence shown here is derived from an EMBL/GenBank/DDBJ whole genome shotgun (WGS) entry which is preliminary data.</text>
</comment>
<dbReference type="InterPro" id="IPR019888">
    <property type="entry name" value="Tscrpt_reg_AsnC-like"/>
</dbReference>
<accession>A0A3M0AAZ8</accession>
<dbReference type="Pfam" id="PF01037">
    <property type="entry name" value="AsnC_trans_reg"/>
    <property type="match status" value="1"/>
</dbReference>
<name>A0A3M0AAZ8_9GAMM</name>
<evidence type="ECO:0000313" key="6">
    <source>
        <dbReference type="Proteomes" id="UP000267187"/>
    </source>
</evidence>
<dbReference type="OrthoDB" id="166264at2"/>